<dbReference type="FunFam" id="3.30.70.270:FF:000003">
    <property type="entry name" value="Transposon Ty3-G Gag-Pol polyprotein"/>
    <property type="match status" value="1"/>
</dbReference>
<gene>
    <name evidence="9" type="primary">pol</name>
    <name evidence="9" type="ORF">CR513_10140</name>
</gene>
<reference evidence="9" key="1">
    <citation type="submission" date="2018-05" db="EMBL/GenBank/DDBJ databases">
        <title>Draft genome of Mucuna pruriens seed.</title>
        <authorList>
            <person name="Nnadi N.E."/>
            <person name="Vos R."/>
            <person name="Hasami M.H."/>
            <person name="Devisetty U.K."/>
            <person name="Aguiy J.C."/>
        </authorList>
    </citation>
    <scope>NUCLEOTIDE SEQUENCE [LARGE SCALE GENOMIC DNA]</scope>
    <source>
        <strain evidence="9">JCA_2017</strain>
    </source>
</reference>
<keyword evidence="1" id="KW-0808">Transferase</keyword>
<dbReference type="Proteomes" id="UP000257109">
    <property type="component" value="Unassembled WGS sequence"/>
</dbReference>
<dbReference type="AlphaFoldDB" id="A0A371HT46"/>
<organism evidence="9 10">
    <name type="scientific">Mucuna pruriens</name>
    <name type="common">Velvet bean</name>
    <name type="synonym">Dolichos pruriens</name>
    <dbReference type="NCBI Taxonomy" id="157652"/>
    <lineage>
        <taxon>Eukaryota</taxon>
        <taxon>Viridiplantae</taxon>
        <taxon>Streptophyta</taxon>
        <taxon>Embryophyta</taxon>
        <taxon>Tracheophyta</taxon>
        <taxon>Spermatophyta</taxon>
        <taxon>Magnoliopsida</taxon>
        <taxon>eudicotyledons</taxon>
        <taxon>Gunneridae</taxon>
        <taxon>Pentapetalae</taxon>
        <taxon>rosids</taxon>
        <taxon>fabids</taxon>
        <taxon>Fabales</taxon>
        <taxon>Fabaceae</taxon>
        <taxon>Papilionoideae</taxon>
        <taxon>50 kb inversion clade</taxon>
        <taxon>NPAAA clade</taxon>
        <taxon>indigoferoid/millettioid clade</taxon>
        <taxon>Phaseoleae</taxon>
        <taxon>Mucuna</taxon>
    </lineage>
</organism>
<keyword evidence="10" id="KW-1185">Reference proteome</keyword>
<dbReference type="InterPro" id="IPR043128">
    <property type="entry name" value="Rev_trsase/Diguanyl_cyclase"/>
</dbReference>
<dbReference type="PANTHER" id="PTHR35046">
    <property type="entry name" value="ZINC KNUCKLE (CCHC-TYPE) FAMILY PROTEIN"/>
    <property type="match status" value="1"/>
</dbReference>
<evidence type="ECO:0000313" key="9">
    <source>
        <dbReference type="EMBL" id="RDY05953.1"/>
    </source>
</evidence>
<evidence type="ECO:0000313" key="10">
    <source>
        <dbReference type="Proteomes" id="UP000257109"/>
    </source>
</evidence>
<evidence type="ECO:0000259" key="7">
    <source>
        <dbReference type="Pfam" id="PF00078"/>
    </source>
</evidence>
<evidence type="ECO:0000256" key="2">
    <source>
        <dbReference type="ARBA" id="ARBA00022695"/>
    </source>
</evidence>
<dbReference type="GO" id="GO:0004519">
    <property type="term" value="F:endonuclease activity"/>
    <property type="evidence" value="ECO:0007669"/>
    <property type="project" value="UniProtKB-KW"/>
</dbReference>
<dbReference type="CDD" id="cd01647">
    <property type="entry name" value="RT_LTR"/>
    <property type="match status" value="1"/>
</dbReference>
<protein>
    <submittedName>
        <fullName evidence="9">Retrovirus-related Pol polyprotein from transposon 17.6</fullName>
    </submittedName>
</protein>
<dbReference type="EMBL" id="QJKJ01001777">
    <property type="protein sequence ID" value="RDY05953.1"/>
    <property type="molecule type" value="Genomic_DNA"/>
</dbReference>
<evidence type="ECO:0000256" key="6">
    <source>
        <dbReference type="ARBA" id="ARBA00022918"/>
    </source>
</evidence>
<dbReference type="Gene3D" id="3.30.70.270">
    <property type="match status" value="2"/>
</dbReference>
<dbReference type="InterPro" id="IPR043502">
    <property type="entry name" value="DNA/RNA_pol_sf"/>
</dbReference>
<dbReference type="InterPro" id="IPR000477">
    <property type="entry name" value="RT_dom"/>
</dbReference>
<sequence>MQKLLKEFQVVFPQYVPHGLPPLRSIEHHIYLILTATFPNRVAYRTNPDEAKEIQKQVGKLMEKSWVRENMSPCAMLVILVPKKDGTWRMCTDYRIINSITVKYRHIIPHLDDLLDELHDFIMFYRIYLRNEYHQIKKVTFKTKFRLYEWLVMPFGLTNAPSTFMRLMNHVLRSLIGKYVVVYFDDILIYSTCLDDHLLHVKNVLEILRKETLFVNLDKCVFCTHEVTLLGFVSSYRIKVKDIQEWPTPKIVGEVRSFNGLASFYRRFVKYFSTLVVSLNKIVKKRVVILQEQQLIAYFSEKLKGAQLNFSTYDRELYALVRAWQTWKHCLLPKEFVIHSDHEALKHLRGQEQFPYIIKHKQGKMNVVAVALSRRHSIIAMLETKILGLDCIKELHDGFLFKAKRLCVLMSSIRQFLMKETHEGGLMDHFGELNTFEIF</sequence>
<feature type="non-terminal residue" evidence="9">
    <location>
        <position position="439"/>
    </location>
</feature>
<dbReference type="Pfam" id="PF00078">
    <property type="entry name" value="RVT_1"/>
    <property type="match status" value="1"/>
</dbReference>
<keyword evidence="4" id="KW-0255">Endonuclease</keyword>
<evidence type="ECO:0000256" key="5">
    <source>
        <dbReference type="ARBA" id="ARBA00022801"/>
    </source>
</evidence>
<feature type="domain" description="Reverse transcriptase" evidence="7">
    <location>
        <begin position="81"/>
        <end position="232"/>
    </location>
</feature>
<evidence type="ECO:0000256" key="4">
    <source>
        <dbReference type="ARBA" id="ARBA00022759"/>
    </source>
</evidence>
<dbReference type="Pfam" id="PF17917">
    <property type="entry name" value="RT_RNaseH"/>
    <property type="match status" value="1"/>
</dbReference>
<keyword evidence="6" id="KW-0695">RNA-directed DNA polymerase</keyword>
<dbReference type="PANTHER" id="PTHR35046:SF9">
    <property type="entry name" value="RNA-DIRECTED DNA POLYMERASE"/>
    <property type="match status" value="1"/>
</dbReference>
<dbReference type="Gene3D" id="3.10.10.10">
    <property type="entry name" value="HIV Type 1 Reverse Transcriptase, subunit A, domain 1"/>
    <property type="match status" value="1"/>
</dbReference>
<evidence type="ECO:0000256" key="1">
    <source>
        <dbReference type="ARBA" id="ARBA00022679"/>
    </source>
</evidence>
<keyword evidence="5" id="KW-0378">Hydrolase</keyword>
<evidence type="ECO:0000259" key="8">
    <source>
        <dbReference type="Pfam" id="PF17917"/>
    </source>
</evidence>
<dbReference type="CDD" id="cd09274">
    <property type="entry name" value="RNase_HI_RT_Ty3"/>
    <property type="match status" value="1"/>
</dbReference>
<accession>A0A371HT46</accession>
<dbReference type="GO" id="GO:0003964">
    <property type="term" value="F:RNA-directed DNA polymerase activity"/>
    <property type="evidence" value="ECO:0007669"/>
    <property type="project" value="UniProtKB-KW"/>
</dbReference>
<name>A0A371HT46_MUCPR</name>
<keyword evidence="3" id="KW-0540">Nuclease</keyword>
<keyword evidence="2" id="KW-0548">Nucleotidyltransferase</keyword>
<dbReference type="GO" id="GO:0016787">
    <property type="term" value="F:hydrolase activity"/>
    <property type="evidence" value="ECO:0007669"/>
    <property type="project" value="UniProtKB-KW"/>
</dbReference>
<proteinExistence type="predicted"/>
<evidence type="ECO:0000256" key="3">
    <source>
        <dbReference type="ARBA" id="ARBA00022722"/>
    </source>
</evidence>
<dbReference type="SUPFAM" id="SSF56672">
    <property type="entry name" value="DNA/RNA polymerases"/>
    <property type="match status" value="1"/>
</dbReference>
<dbReference type="OrthoDB" id="407598at2759"/>
<comment type="caution">
    <text evidence="9">The sequence shown here is derived from an EMBL/GenBank/DDBJ whole genome shotgun (WGS) entry which is preliminary data.</text>
</comment>
<dbReference type="InterPro" id="IPR041373">
    <property type="entry name" value="RT_RNaseH"/>
</dbReference>
<feature type="domain" description="Reverse transcriptase RNase H-like" evidence="8">
    <location>
        <begin position="289"/>
        <end position="353"/>
    </location>
</feature>